<evidence type="ECO:0000313" key="2">
    <source>
        <dbReference type="Proteomes" id="UP000317422"/>
    </source>
</evidence>
<name>A0A543NLG8_9ACTN</name>
<protein>
    <submittedName>
        <fullName evidence="1">Uncharacterized protein</fullName>
    </submittedName>
</protein>
<keyword evidence="2" id="KW-1185">Reference proteome</keyword>
<dbReference type="AlphaFoldDB" id="A0A543NLG8"/>
<organism evidence="1 2">
    <name type="scientific">Haloactinospora alba</name>
    <dbReference type="NCBI Taxonomy" id="405555"/>
    <lineage>
        <taxon>Bacteria</taxon>
        <taxon>Bacillati</taxon>
        <taxon>Actinomycetota</taxon>
        <taxon>Actinomycetes</taxon>
        <taxon>Streptosporangiales</taxon>
        <taxon>Nocardiopsidaceae</taxon>
        <taxon>Haloactinospora</taxon>
    </lineage>
</organism>
<dbReference type="Proteomes" id="UP000317422">
    <property type="component" value="Unassembled WGS sequence"/>
</dbReference>
<accession>A0A543NLG8</accession>
<comment type="caution">
    <text evidence="1">The sequence shown here is derived from an EMBL/GenBank/DDBJ whole genome shotgun (WGS) entry which is preliminary data.</text>
</comment>
<evidence type="ECO:0000313" key="1">
    <source>
        <dbReference type="EMBL" id="TQN32656.1"/>
    </source>
</evidence>
<proteinExistence type="predicted"/>
<reference evidence="1 2" key="1">
    <citation type="submission" date="2019-06" db="EMBL/GenBank/DDBJ databases">
        <title>Sequencing the genomes of 1000 actinobacteria strains.</title>
        <authorList>
            <person name="Klenk H.-P."/>
        </authorList>
    </citation>
    <scope>NUCLEOTIDE SEQUENCE [LARGE SCALE GENOMIC DNA]</scope>
    <source>
        <strain evidence="1 2">DSM 45015</strain>
    </source>
</reference>
<dbReference type="EMBL" id="VFQC01000001">
    <property type="protein sequence ID" value="TQN32656.1"/>
    <property type="molecule type" value="Genomic_DNA"/>
</dbReference>
<gene>
    <name evidence="1" type="ORF">FHX37_2633</name>
</gene>
<sequence length="106" mass="11308">MFLRSGNQAQGLRAIATLAHYRSHTLHTDLVELATSTDAVADAATELLTDLLHLCEAAGVDAGELMADASDRFDEDLATHDGCQHCGNLLDGDEIRICGPCVNRSD</sequence>